<dbReference type="PATRIC" id="fig|1461693.3.peg.2311"/>
<organism evidence="2 3">
    <name type="scientific">Actibacterium atlanticum</name>
    <dbReference type="NCBI Taxonomy" id="1461693"/>
    <lineage>
        <taxon>Bacteria</taxon>
        <taxon>Pseudomonadati</taxon>
        <taxon>Pseudomonadota</taxon>
        <taxon>Alphaproteobacteria</taxon>
        <taxon>Rhodobacterales</taxon>
        <taxon>Roseobacteraceae</taxon>
        <taxon>Actibacterium</taxon>
    </lineage>
</organism>
<sequence length="162" mass="17904">MSEPLFTLSTSPARRVIGISMLLVLGAVSVFIALTRGHDSLFWQIFLLILGLAVLYQAEMMRRATALSLELYPDVLRDSAGQELARIDDIKELDRGTFSIKPSNGFTIVTHTSGQRSWAPGLWWRLGRRVGVGGVTSAPHCKAMAEMIEAMLRERDQADETG</sequence>
<accession>A0A058ZIR6</accession>
<evidence type="ECO:0000313" key="3">
    <source>
        <dbReference type="Proteomes" id="UP000024836"/>
    </source>
</evidence>
<evidence type="ECO:0000256" key="1">
    <source>
        <dbReference type="SAM" id="Phobius"/>
    </source>
</evidence>
<keyword evidence="1" id="KW-0812">Transmembrane</keyword>
<dbReference type="AlphaFoldDB" id="A0A058ZIR6"/>
<comment type="caution">
    <text evidence="2">The sequence shown here is derived from an EMBL/GenBank/DDBJ whole genome shotgun (WGS) entry which is preliminary data.</text>
</comment>
<proteinExistence type="predicted"/>
<dbReference type="Proteomes" id="UP000024836">
    <property type="component" value="Unassembled WGS sequence"/>
</dbReference>
<reference evidence="2 3" key="1">
    <citation type="submission" date="2013-04" db="EMBL/GenBank/DDBJ databases">
        <title>Shimia sp. 22II-S11-Z10 Genome Sequencing.</title>
        <authorList>
            <person name="Lai Q."/>
            <person name="Li G."/>
            <person name="Shao Z."/>
        </authorList>
    </citation>
    <scope>NUCLEOTIDE SEQUENCE [LARGE SCALE GENOMIC DNA]</scope>
    <source>
        <strain evidence="3">22II-S11-Z10</strain>
    </source>
</reference>
<dbReference type="RefSeq" id="WP_035251607.1">
    <property type="nucleotide sequence ID" value="NZ_AQQY01000007.1"/>
</dbReference>
<dbReference type="eggNOG" id="ENOG5032RXY">
    <property type="taxonomic scope" value="Bacteria"/>
</dbReference>
<keyword evidence="1" id="KW-1133">Transmembrane helix</keyword>
<keyword evidence="3" id="KW-1185">Reference proteome</keyword>
<name>A0A058ZIR6_9RHOB</name>
<dbReference type="OrthoDB" id="7862519at2"/>
<feature type="transmembrane region" description="Helical" evidence="1">
    <location>
        <begin position="16"/>
        <end position="35"/>
    </location>
</feature>
<feature type="transmembrane region" description="Helical" evidence="1">
    <location>
        <begin position="41"/>
        <end position="58"/>
    </location>
</feature>
<protein>
    <submittedName>
        <fullName evidence="2">Uncharacterized protein</fullName>
    </submittedName>
</protein>
<dbReference type="EMBL" id="AQQY01000007">
    <property type="protein sequence ID" value="KCV81514.1"/>
    <property type="molecule type" value="Genomic_DNA"/>
</dbReference>
<gene>
    <name evidence="2" type="ORF">ATO10_11397</name>
</gene>
<keyword evidence="1" id="KW-0472">Membrane</keyword>
<dbReference type="STRING" id="1461693.ATO10_11397"/>
<evidence type="ECO:0000313" key="2">
    <source>
        <dbReference type="EMBL" id="KCV81514.1"/>
    </source>
</evidence>